<dbReference type="OrthoDB" id="7376058at2"/>
<reference evidence="3 4" key="1">
    <citation type="submission" date="2019-09" db="EMBL/GenBank/DDBJ databases">
        <title>Phylogeny of genus Pseudoclavibacter and closely related genus.</title>
        <authorList>
            <person name="Li Y."/>
        </authorList>
    </citation>
    <scope>NUCLEOTIDE SEQUENCE [LARGE SCALE GENOMIC DNA]</scope>
    <source>
        <strain evidence="3 4">EGI 60007</strain>
    </source>
</reference>
<sequence length="479" mass="52485">MTRSAENSDAPVPTLSPLDRARAAAGVLLPSVIKGAIIRRPAGVSLVARLGADTLSVKELQRLSRRHGTGPVQFSMFGRRLAFVLEPADAKRVLDETPSPFSPATLEKRAALGHFQPANSLISTPEERAARRPFNDRVLESTSQTHSHASAMATAVEEEIDALLGHVDFVGELDWDAFSTAWWRMVRRIVLGDAARDDEQITDDLRRLRERGNWAYLAPVRARLRGRFLRRVQHYIDRAEPGSLAEVVARTPASPGTEPAQQVPQWLFAFDAAAWATFRALLLLTEHRGAVDRARDEATDAPSLPFVRATVLESLRLWPTTPLVLREATEPTVWSNGALDAKTSVVIFAPYFHRDDRRADWAHVFSPELWLDARDRDSGGDETGQPDGTEHLGESLALVPFSGGTGVCPGRNVVLLTASLVLSRLVAGHDFSSVHPLRTTHLPGSLSPFTTRFTARRSERTRAVPETSTTGPGGSPGTR</sequence>
<dbReference type="InterPro" id="IPR050121">
    <property type="entry name" value="Cytochrome_P450_monoxygenase"/>
</dbReference>
<dbReference type="GO" id="GO:0005506">
    <property type="term" value="F:iron ion binding"/>
    <property type="evidence" value="ECO:0007669"/>
    <property type="project" value="InterPro"/>
</dbReference>
<dbReference type="GO" id="GO:0016705">
    <property type="term" value="F:oxidoreductase activity, acting on paired donors, with incorporation or reduction of molecular oxygen"/>
    <property type="evidence" value="ECO:0007669"/>
    <property type="project" value="InterPro"/>
</dbReference>
<dbReference type="GO" id="GO:0004497">
    <property type="term" value="F:monooxygenase activity"/>
    <property type="evidence" value="ECO:0007669"/>
    <property type="project" value="InterPro"/>
</dbReference>
<dbReference type="EMBL" id="WBJY01000002">
    <property type="protein sequence ID" value="KAB1648281.1"/>
    <property type="molecule type" value="Genomic_DNA"/>
</dbReference>
<comment type="similarity">
    <text evidence="1">Belongs to the cytochrome P450 family.</text>
</comment>
<evidence type="ECO:0000313" key="3">
    <source>
        <dbReference type="EMBL" id="KAB1648281.1"/>
    </source>
</evidence>
<evidence type="ECO:0000256" key="2">
    <source>
        <dbReference type="SAM" id="MobiDB-lite"/>
    </source>
</evidence>
<organism evidence="3 4">
    <name type="scientific">Pseudoclavibacter endophyticus</name>
    <dbReference type="NCBI Taxonomy" id="1778590"/>
    <lineage>
        <taxon>Bacteria</taxon>
        <taxon>Bacillati</taxon>
        <taxon>Actinomycetota</taxon>
        <taxon>Actinomycetes</taxon>
        <taxon>Micrococcales</taxon>
        <taxon>Microbacteriaceae</taxon>
        <taxon>Pseudoclavibacter</taxon>
    </lineage>
</organism>
<proteinExistence type="inferred from homology"/>
<dbReference type="Gene3D" id="1.10.630.10">
    <property type="entry name" value="Cytochrome P450"/>
    <property type="match status" value="1"/>
</dbReference>
<keyword evidence="4" id="KW-1185">Reference proteome</keyword>
<dbReference type="AlphaFoldDB" id="A0A6H9WQD0"/>
<dbReference type="GO" id="GO:0020037">
    <property type="term" value="F:heme binding"/>
    <property type="evidence" value="ECO:0007669"/>
    <property type="project" value="InterPro"/>
</dbReference>
<gene>
    <name evidence="3" type="ORF">F8O04_11285</name>
</gene>
<dbReference type="RefSeq" id="WP_158029476.1">
    <property type="nucleotide sequence ID" value="NZ_BMHG01000001.1"/>
</dbReference>
<dbReference type="PANTHER" id="PTHR24305">
    <property type="entry name" value="CYTOCHROME P450"/>
    <property type="match status" value="1"/>
</dbReference>
<comment type="caution">
    <text evidence="3">The sequence shown here is derived from an EMBL/GenBank/DDBJ whole genome shotgun (WGS) entry which is preliminary data.</text>
</comment>
<feature type="region of interest" description="Disordered" evidence="2">
    <location>
        <begin position="456"/>
        <end position="479"/>
    </location>
</feature>
<dbReference type="SUPFAM" id="SSF48264">
    <property type="entry name" value="Cytochrome P450"/>
    <property type="match status" value="1"/>
</dbReference>
<accession>A0A6H9WQD0</accession>
<dbReference type="InterPro" id="IPR001128">
    <property type="entry name" value="Cyt_P450"/>
</dbReference>
<evidence type="ECO:0000313" key="4">
    <source>
        <dbReference type="Proteomes" id="UP000431744"/>
    </source>
</evidence>
<dbReference type="Proteomes" id="UP000431744">
    <property type="component" value="Unassembled WGS sequence"/>
</dbReference>
<dbReference type="Pfam" id="PF00067">
    <property type="entry name" value="p450"/>
    <property type="match status" value="1"/>
</dbReference>
<evidence type="ECO:0000256" key="1">
    <source>
        <dbReference type="ARBA" id="ARBA00010617"/>
    </source>
</evidence>
<dbReference type="PANTHER" id="PTHR24305:SF166">
    <property type="entry name" value="CYTOCHROME P450 12A4, MITOCHONDRIAL-RELATED"/>
    <property type="match status" value="1"/>
</dbReference>
<name>A0A6H9WQD0_9MICO</name>
<dbReference type="InterPro" id="IPR036396">
    <property type="entry name" value="Cyt_P450_sf"/>
</dbReference>
<protein>
    <submittedName>
        <fullName evidence="3">Cytochrome P450</fullName>
    </submittedName>
</protein>